<feature type="region of interest" description="Disordered" evidence="6">
    <location>
        <begin position="1"/>
        <end position="20"/>
    </location>
</feature>
<dbReference type="GO" id="GO:0051537">
    <property type="term" value="F:2 iron, 2 sulfur cluster binding"/>
    <property type="evidence" value="ECO:0007669"/>
    <property type="project" value="UniProtKB-KW"/>
</dbReference>
<proteinExistence type="predicted"/>
<dbReference type="SUPFAM" id="SSF50022">
    <property type="entry name" value="ISP domain"/>
    <property type="match status" value="1"/>
</dbReference>
<dbReference type="Pfam" id="PF19112">
    <property type="entry name" value="VanA_C"/>
    <property type="match status" value="1"/>
</dbReference>
<dbReference type="InterPro" id="IPR044043">
    <property type="entry name" value="VanA_C_cat"/>
</dbReference>
<dbReference type="PROSITE" id="PS51296">
    <property type="entry name" value="RIESKE"/>
    <property type="match status" value="1"/>
</dbReference>
<keyword evidence="2" id="KW-0479">Metal-binding</keyword>
<dbReference type="PANTHER" id="PTHR21266:SF57">
    <property type="entry name" value="3-CHLOROBENZOATE-3,4-DIOXYGENASE"/>
    <property type="match status" value="1"/>
</dbReference>
<evidence type="ECO:0000313" key="8">
    <source>
        <dbReference type="EMBL" id="SFD95210.1"/>
    </source>
</evidence>
<keyword evidence="1" id="KW-0001">2Fe-2S</keyword>
<evidence type="ECO:0000256" key="5">
    <source>
        <dbReference type="ARBA" id="ARBA00023014"/>
    </source>
</evidence>
<evidence type="ECO:0000256" key="6">
    <source>
        <dbReference type="SAM" id="MobiDB-lite"/>
    </source>
</evidence>
<evidence type="ECO:0000256" key="4">
    <source>
        <dbReference type="ARBA" id="ARBA00023004"/>
    </source>
</evidence>
<dbReference type="SUPFAM" id="SSF55961">
    <property type="entry name" value="Bet v1-like"/>
    <property type="match status" value="1"/>
</dbReference>
<dbReference type="Gene3D" id="2.102.10.10">
    <property type="entry name" value="Rieske [2Fe-2S] iron-sulphur domain"/>
    <property type="match status" value="1"/>
</dbReference>
<feature type="domain" description="Rieske" evidence="7">
    <location>
        <begin position="38"/>
        <end position="142"/>
    </location>
</feature>
<sequence length="372" mass="42717">MTMTETLHTIGRAPPPSFEEARNKRQKVRAAGLDPNHWYAVEYARAVPPGKVVEVTFWRRSVAVFRGEDGALRAIDNRCAHRQLKLSGGRVEGCNVVCPYHGWAYGGDGKLCKVPHELFGKPLPKIELRHYPVRERYGLVWVFFGDPARADATPMPEIPELDGPKPWAKLLVDFTWKAHHSMIIDNVSDFTHAYLHRRFRPFTDSTLTDLRVEGDRVYVSYDTKVADGPLMKHFVDRKRTNVNAMTLCYQYPYQWSDTDGKIKDWCFCLPIDEQTTRAFFLFYFDGFKIPGLPLQMPRQVMEPVLEIAKHVVFKPLLEEDGVAVEAEQDGYNRHWQAPIAELNPAVHAFQALTIRKWEEYLASSSGRLAEAR</sequence>
<evidence type="ECO:0000256" key="3">
    <source>
        <dbReference type="ARBA" id="ARBA00023002"/>
    </source>
</evidence>
<dbReference type="PANTHER" id="PTHR21266">
    <property type="entry name" value="IRON-SULFUR DOMAIN CONTAINING PROTEIN"/>
    <property type="match status" value="1"/>
</dbReference>
<dbReference type="CDD" id="cd03469">
    <property type="entry name" value="Rieske_RO_Alpha_N"/>
    <property type="match status" value="1"/>
</dbReference>
<dbReference type="STRING" id="54.SAMN02745121_02416"/>
<keyword evidence="3" id="KW-0560">Oxidoreductase</keyword>
<name>A0A1I1WQ35_9BACT</name>
<dbReference type="InterPro" id="IPR017941">
    <property type="entry name" value="Rieske_2Fe-2S"/>
</dbReference>
<protein>
    <recommendedName>
        <fullName evidence="7">Rieske domain-containing protein</fullName>
    </recommendedName>
</protein>
<dbReference type="Pfam" id="PF00355">
    <property type="entry name" value="Rieske"/>
    <property type="match status" value="1"/>
</dbReference>
<keyword evidence="4" id="KW-0408">Iron</keyword>
<organism evidence="8 9">
    <name type="scientific">Nannocystis exedens</name>
    <dbReference type="NCBI Taxonomy" id="54"/>
    <lineage>
        <taxon>Bacteria</taxon>
        <taxon>Pseudomonadati</taxon>
        <taxon>Myxococcota</taxon>
        <taxon>Polyangia</taxon>
        <taxon>Nannocystales</taxon>
        <taxon>Nannocystaceae</taxon>
        <taxon>Nannocystis</taxon>
    </lineage>
</organism>
<dbReference type="AlphaFoldDB" id="A0A1I1WQ35"/>
<dbReference type="InterPro" id="IPR050584">
    <property type="entry name" value="Cholesterol_7-desaturase"/>
</dbReference>
<keyword evidence="9" id="KW-1185">Reference proteome</keyword>
<dbReference type="GO" id="GO:0046872">
    <property type="term" value="F:metal ion binding"/>
    <property type="evidence" value="ECO:0007669"/>
    <property type="project" value="UniProtKB-KW"/>
</dbReference>
<evidence type="ECO:0000259" key="7">
    <source>
        <dbReference type="PROSITE" id="PS51296"/>
    </source>
</evidence>
<evidence type="ECO:0000256" key="1">
    <source>
        <dbReference type="ARBA" id="ARBA00022714"/>
    </source>
</evidence>
<reference evidence="9" key="1">
    <citation type="submission" date="2016-10" db="EMBL/GenBank/DDBJ databases">
        <authorList>
            <person name="Varghese N."/>
            <person name="Submissions S."/>
        </authorList>
    </citation>
    <scope>NUCLEOTIDE SEQUENCE [LARGE SCALE GENOMIC DNA]</scope>
    <source>
        <strain evidence="9">ATCC 25963</strain>
    </source>
</reference>
<gene>
    <name evidence="8" type="ORF">SAMN02745121_02416</name>
</gene>
<evidence type="ECO:0000313" key="9">
    <source>
        <dbReference type="Proteomes" id="UP000199400"/>
    </source>
</evidence>
<dbReference type="Gene3D" id="3.90.380.10">
    <property type="entry name" value="Naphthalene 1,2-dioxygenase Alpha Subunit, Chain A, domain 1"/>
    <property type="match status" value="1"/>
</dbReference>
<keyword evidence="5" id="KW-0411">Iron-sulfur</keyword>
<dbReference type="InterPro" id="IPR036922">
    <property type="entry name" value="Rieske_2Fe-2S_sf"/>
</dbReference>
<dbReference type="GO" id="GO:0016491">
    <property type="term" value="F:oxidoreductase activity"/>
    <property type="evidence" value="ECO:0007669"/>
    <property type="project" value="UniProtKB-KW"/>
</dbReference>
<evidence type="ECO:0000256" key="2">
    <source>
        <dbReference type="ARBA" id="ARBA00022723"/>
    </source>
</evidence>
<accession>A0A1I1WQ35</accession>
<dbReference type="Proteomes" id="UP000199400">
    <property type="component" value="Unassembled WGS sequence"/>
</dbReference>
<dbReference type="EMBL" id="FOMX01000006">
    <property type="protein sequence ID" value="SFD95210.1"/>
    <property type="molecule type" value="Genomic_DNA"/>
</dbReference>